<feature type="transmembrane region" description="Helical" evidence="8">
    <location>
        <begin position="286"/>
        <end position="305"/>
    </location>
</feature>
<dbReference type="Proteomes" id="UP000032289">
    <property type="component" value="Unassembled WGS sequence"/>
</dbReference>
<feature type="transmembrane region" description="Helical" evidence="8">
    <location>
        <begin position="7"/>
        <end position="31"/>
    </location>
</feature>
<gene>
    <name evidence="9" type="primary">yfhA</name>
    <name evidence="9" type="ORF">ab3b_00117</name>
</gene>
<name>A0A0D1M0U9_9LACO</name>
<comment type="caution">
    <text evidence="9">The sequence shown here is derived from an EMBL/GenBank/DDBJ whole genome shotgun (WGS) entry which is preliminary data.</text>
</comment>
<dbReference type="PATRIC" id="fig|137591.24.peg.120"/>
<keyword evidence="5 8" id="KW-0812">Transmembrane</keyword>
<sequence>MKQLYNWILGGVLLISIVIAMLIGSTTIALHDLWQGNAQAWHMLLTYRLPRIIIAIIGGAILGGSGLLLQIVLRNRLIDASILGIMNGTQFVTIGSLVLLPASLNWHVGVGALGGILIMIGWRLFIPQNRPRLQMVLIGIATAMTFQALTNIASEGFGLPLPSLSTVTWADVMQLLIIVVIGLMLLILAWPNLKFYALSAQQVRLLGFNEPRTMWLILIAVGIWTGALTALLGVVFFLGAILPQIARLMAPRTKSQQLLPATMLWGSLLLINADTVARTILAPKELATSAVLLAISGPLFAVMLLKGSRHATT</sequence>
<dbReference type="InterPro" id="IPR000522">
    <property type="entry name" value="ABC_transptr_permease_BtuC"/>
</dbReference>
<reference evidence="9 10" key="1">
    <citation type="journal article" date="2015" name="Microbiology (Mosc.)">
        <title>Genomics of the Weissella cibaria species with an examination of its metabolic traits.</title>
        <authorList>
            <person name="Lynch K.M."/>
            <person name="Lucid A."/>
            <person name="Arendt E.K."/>
            <person name="Sleator R.D."/>
            <person name="Lucey B."/>
            <person name="Coffey A."/>
        </authorList>
    </citation>
    <scope>NUCLEOTIDE SEQUENCE [LARGE SCALE GENOMIC DNA]</scope>
    <source>
        <strain evidence="9 10">AB3b</strain>
    </source>
</reference>
<proteinExistence type="inferred from homology"/>
<keyword evidence="4" id="KW-1003">Cell membrane</keyword>
<evidence type="ECO:0000313" key="9">
    <source>
        <dbReference type="EMBL" id="KIU25650.1"/>
    </source>
</evidence>
<keyword evidence="6 8" id="KW-1133">Transmembrane helix</keyword>
<feature type="transmembrane region" description="Helical" evidence="8">
    <location>
        <begin position="172"/>
        <end position="193"/>
    </location>
</feature>
<evidence type="ECO:0000256" key="3">
    <source>
        <dbReference type="ARBA" id="ARBA00022448"/>
    </source>
</evidence>
<comment type="similarity">
    <text evidence="2">Belongs to the binding-protein-dependent transport system permease family. FecCD subfamily.</text>
</comment>
<evidence type="ECO:0000256" key="5">
    <source>
        <dbReference type="ARBA" id="ARBA00022692"/>
    </source>
</evidence>
<feature type="transmembrane region" description="Helical" evidence="8">
    <location>
        <begin position="133"/>
        <end position="152"/>
    </location>
</feature>
<feature type="transmembrane region" description="Helical" evidence="8">
    <location>
        <begin position="51"/>
        <end position="73"/>
    </location>
</feature>
<accession>A0A0D1M0U9</accession>
<dbReference type="PANTHER" id="PTHR30472:SF25">
    <property type="entry name" value="ABC TRANSPORTER PERMEASE PROTEIN MJ0876-RELATED"/>
    <property type="match status" value="1"/>
</dbReference>
<dbReference type="PANTHER" id="PTHR30472">
    <property type="entry name" value="FERRIC ENTEROBACTIN TRANSPORT SYSTEM PERMEASE PROTEIN"/>
    <property type="match status" value="1"/>
</dbReference>
<dbReference type="EMBL" id="JWHT01000004">
    <property type="protein sequence ID" value="KIU25650.1"/>
    <property type="molecule type" value="Genomic_DNA"/>
</dbReference>
<evidence type="ECO:0000256" key="1">
    <source>
        <dbReference type="ARBA" id="ARBA00004651"/>
    </source>
</evidence>
<feature type="transmembrane region" description="Helical" evidence="8">
    <location>
        <begin position="214"/>
        <end position="238"/>
    </location>
</feature>
<evidence type="ECO:0000256" key="7">
    <source>
        <dbReference type="ARBA" id="ARBA00023136"/>
    </source>
</evidence>
<comment type="subcellular location">
    <subcellularLocation>
        <location evidence="1">Cell membrane</location>
        <topology evidence="1">Multi-pass membrane protein</topology>
    </subcellularLocation>
</comment>
<dbReference type="AlphaFoldDB" id="A0A0D1M0U9"/>
<dbReference type="RefSeq" id="WP_043940509.1">
    <property type="nucleotide sequence ID" value="NZ_JWHT01000004.1"/>
</dbReference>
<dbReference type="SUPFAM" id="SSF81345">
    <property type="entry name" value="ABC transporter involved in vitamin B12 uptake, BtuC"/>
    <property type="match status" value="1"/>
</dbReference>
<feature type="transmembrane region" description="Helical" evidence="8">
    <location>
        <begin position="80"/>
        <end position="100"/>
    </location>
</feature>
<evidence type="ECO:0000256" key="4">
    <source>
        <dbReference type="ARBA" id="ARBA00022475"/>
    </source>
</evidence>
<evidence type="ECO:0000256" key="8">
    <source>
        <dbReference type="SAM" id="Phobius"/>
    </source>
</evidence>
<dbReference type="Pfam" id="PF01032">
    <property type="entry name" value="FecCD"/>
    <property type="match status" value="1"/>
</dbReference>
<protein>
    <submittedName>
        <fullName evidence="9">YfhA protein</fullName>
    </submittedName>
</protein>
<organism evidence="9 10">
    <name type="scientific">Weissella cibaria</name>
    <dbReference type="NCBI Taxonomy" id="137591"/>
    <lineage>
        <taxon>Bacteria</taxon>
        <taxon>Bacillati</taxon>
        <taxon>Bacillota</taxon>
        <taxon>Bacilli</taxon>
        <taxon>Lactobacillales</taxon>
        <taxon>Lactobacillaceae</taxon>
        <taxon>Weissella</taxon>
    </lineage>
</organism>
<dbReference type="GO" id="GO:0005886">
    <property type="term" value="C:plasma membrane"/>
    <property type="evidence" value="ECO:0007669"/>
    <property type="project" value="UniProtKB-SubCell"/>
</dbReference>
<evidence type="ECO:0000313" key="10">
    <source>
        <dbReference type="Proteomes" id="UP000032289"/>
    </source>
</evidence>
<keyword evidence="7 8" id="KW-0472">Membrane</keyword>
<dbReference type="Gene3D" id="1.10.3470.10">
    <property type="entry name" value="ABC transporter involved in vitamin B12 uptake, BtuC"/>
    <property type="match status" value="1"/>
</dbReference>
<evidence type="ECO:0000256" key="2">
    <source>
        <dbReference type="ARBA" id="ARBA00007935"/>
    </source>
</evidence>
<feature type="transmembrane region" description="Helical" evidence="8">
    <location>
        <begin position="106"/>
        <end position="126"/>
    </location>
</feature>
<dbReference type="InterPro" id="IPR037294">
    <property type="entry name" value="ABC_BtuC-like"/>
</dbReference>
<dbReference type="GO" id="GO:0022857">
    <property type="term" value="F:transmembrane transporter activity"/>
    <property type="evidence" value="ECO:0007669"/>
    <property type="project" value="InterPro"/>
</dbReference>
<evidence type="ECO:0000256" key="6">
    <source>
        <dbReference type="ARBA" id="ARBA00022989"/>
    </source>
</evidence>
<keyword evidence="3" id="KW-0813">Transport</keyword>